<dbReference type="AlphaFoldDB" id="A0A919FJC3"/>
<evidence type="ECO:0008006" key="4">
    <source>
        <dbReference type="Google" id="ProtNLM"/>
    </source>
</evidence>
<dbReference type="InterPro" id="IPR013320">
    <property type="entry name" value="ConA-like_dom_sf"/>
</dbReference>
<dbReference type="RefSeq" id="WP_189667893.1">
    <property type="nucleotide sequence ID" value="NZ_BNAS01000001.1"/>
</dbReference>
<comment type="caution">
    <text evidence="2">The sequence shown here is derived from an EMBL/GenBank/DDBJ whole genome shotgun (WGS) entry which is preliminary data.</text>
</comment>
<reference evidence="2" key="2">
    <citation type="submission" date="2020-09" db="EMBL/GenBank/DDBJ databases">
        <authorList>
            <person name="Sun Q."/>
            <person name="Zhou Y."/>
        </authorList>
    </citation>
    <scope>NUCLEOTIDE SEQUENCE</scope>
    <source>
        <strain evidence="2">CGMCC 4.7398</strain>
    </source>
</reference>
<dbReference type="CDD" id="cd00413">
    <property type="entry name" value="Glyco_hydrolase_16"/>
    <property type="match status" value="1"/>
</dbReference>
<keyword evidence="3" id="KW-1185">Reference proteome</keyword>
<evidence type="ECO:0000313" key="2">
    <source>
        <dbReference type="EMBL" id="GHH66840.1"/>
    </source>
</evidence>
<reference evidence="2" key="1">
    <citation type="journal article" date="2014" name="Int. J. Syst. Evol. Microbiol.">
        <title>Complete genome sequence of Corynebacterium casei LMG S-19264T (=DSM 44701T), isolated from a smear-ripened cheese.</title>
        <authorList>
            <consortium name="US DOE Joint Genome Institute (JGI-PGF)"/>
            <person name="Walter F."/>
            <person name="Albersmeier A."/>
            <person name="Kalinowski J."/>
            <person name="Ruckert C."/>
        </authorList>
    </citation>
    <scope>NUCLEOTIDE SEQUENCE</scope>
    <source>
        <strain evidence="2">CGMCC 4.7398</strain>
    </source>
</reference>
<feature type="compositionally biased region" description="Polar residues" evidence="1">
    <location>
        <begin position="1"/>
        <end position="10"/>
    </location>
</feature>
<feature type="region of interest" description="Disordered" evidence="1">
    <location>
        <begin position="1"/>
        <end position="22"/>
    </location>
</feature>
<protein>
    <recommendedName>
        <fullName evidence="4">Glycosyl hydrolase family 16</fullName>
    </recommendedName>
</protein>
<gene>
    <name evidence="2" type="ORF">GCM10017772_07500</name>
</gene>
<evidence type="ECO:0000256" key="1">
    <source>
        <dbReference type="SAM" id="MobiDB-lite"/>
    </source>
</evidence>
<sequence length="263" mass="28925">MHDTQDSGSARRSKELADTFDESTLDTERWVAHYLPHWTTPDRSAARYDVVRNGLRLRIDHDQPPWRPEDGEMRVSNIQTGSWTGPVGSARGQHRHRPDGLVVRTATPTRRLWTPSSGEVEVVVSASPDPTCMVGIWLVGFEESSPEDSGEICLAELFGDRLGPDGSTVRLGIKAHHDPRLETDLADVRLPIDATTPHSYAARWDASGVRLFVDGAVVRTSAQVLAYPLQLMIDLFEFPAGPRSLSDYPKTAVVHSVAGTTGP</sequence>
<dbReference type="EMBL" id="BNAS01000001">
    <property type="protein sequence ID" value="GHH66840.1"/>
    <property type="molecule type" value="Genomic_DNA"/>
</dbReference>
<organism evidence="2 3">
    <name type="scientific">Promicromonospora soli</name>
    <dbReference type="NCBI Taxonomy" id="2035533"/>
    <lineage>
        <taxon>Bacteria</taxon>
        <taxon>Bacillati</taxon>
        <taxon>Actinomycetota</taxon>
        <taxon>Actinomycetes</taxon>
        <taxon>Micrococcales</taxon>
        <taxon>Promicromonosporaceae</taxon>
        <taxon>Promicromonospora</taxon>
    </lineage>
</organism>
<proteinExistence type="predicted"/>
<dbReference type="Gene3D" id="2.60.120.200">
    <property type="match status" value="1"/>
</dbReference>
<dbReference type="SUPFAM" id="SSF49899">
    <property type="entry name" value="Concanavalin A-like lectins/glucanases"/>
    <property type="match status" value="1"/>
</dbReference>
<evidence type="ECO:0000313" key="3">
    <source>
        <dbReference type="Proteomes" id="UP000627369"/>
    </source>
</evidence>
<dbReference type="Proteomes" id="UP000627369">
    <property type="component" value="Unassembled WGS sequence"/>
</dbReference>
<name>A0A919FJC3_9MICO</name>
<accession>A0A919FJC3</accession>